<dbReference type="InterPro" id="IPR050189">
    <property type="entry name" value="MFS_Efflux_Transporters"/>
</dbReference>
<dbReference type="RefSeq" id="WP_055425324.1">
    <property type="nucleotide sequence ID" value="NZ_FCOR01000005.1"/>
</dbReference>
<dbReference type="EMBL" id="FCOR01000005">
    <property type="protein sequence ID" value="CVK16113.1"/>
    <property type="molecule type" value="Genomic_DNA"/>
</dbReference>
<feature type="transmembrane region" description="Helical" evidence="6">
    <location>
        <begin position="291"/>
        <end position="316"/>
    </location>
</feature>
<dbReference type="Pfam" id="PF07690">
    <property type="entry name" value="MFS_1"/>
    <property type="match status" value="1"/>
</dbReference>
<evidence type="ECO:0000256" key="5">
    <source>
        <dbReference type="ARBA" id="ARBA00023136"/>
    </source>
</evidence>
<gene>
    <name evidence="8" type="ORF">Ga0061079_10572</name>
</gene>
<comment type="subcellular location">
    <subcellularLocation>
        <location evidence="1">Cell membrane</location>
        <topology evidence="1">Multi-pass membrane protein</topology>
    </subcellularLocation>
</comment>
<dbReference type="PANTHER" id="PTHR43124:SF6">
    <property type="entry name" value="TRANSPORTER ARAJ-RELATED"/>
    <property type="match status" value="1"/>
</dbReference>
<dbReference type="InterPro" id="IPR020846">
    <property type="entry name" value="MFS_dom"/>
</dbReference>
<accession>A0A0X3APF5</accession>
<name>A0A0X3APF5_9FLAO</name>
<keyword evidence="3 6" id="KW-0812">Transmembrane</keyword>
<feature type="transmembrane region" description="Helical" evidence="6">
    <location>
        <begin position="70"/>
        <end position="89"/>
    </location>
</feature>
<feature type="domain" description="Major facilitator superfamily (MFS) profile" evidence="7">
    <location>
        <begin position="4"/>
        <end position="381"/>
    </location>
</feature>
<reference evidence="8 9" key="1">
    <citation type="submission" date="2016-01" db="EMBL/GenBank/DDBJ databases">
        <authorList>
            <person name="McClelland M."/>
            <person name="Jain A."/>
            <person name="Saraogi P."/>
            <person name="Mendelson R."/>
            <person name="Westerman R."/>
            <person name="SanMiguel P."/>
            <person name="Csonka L."/>
        </authorList>
    </citation>
    <scope>NUCLEOTIDE SEQUENCE [LARGE SCALE GENOMIC DNA]</scope>
    <source>
        <strain evidence="8 9">R-53146</strain>
    </source>
</reference>
<feature type="transmembrane region" description="Helical" evidence="6">
    <location>
        <begin position="128"/>
        <end position="152"/>
    </location>
</feature>
<dbReference type="GO" id="GO:0022857">
    <property type="term" value="F:transmembrane transporter activity"/>
    <property type="evidence" value="ECO:0007669"/>
    <property type="project" value="InterPro"/>
</dbReference>
<evidence type="ECO:0000256" key="4">
    <source>
        <dbReference type="ARBA" id="ARBA00022989"/>
    </source>
</evidence>
<dbReference type="InterPro" id="IPR036259">
    <property type="entry name" value="MFS_trans_sf"/>
</dbReference>
<dbReference type="CDD" id="cd17324">
    <property type="entry name" value="MFS_NepI_like"/>
    <property type="match status" value="1"/>
</dbReference>
<dbReference type="Gene3D" id="1.20.1250.20">
    <property type="entry name" value="MFS general substrate transporter like domains"/>
    <property type="match status" value="2"/>
</dbReference>
<proteinExistence type="predicted"/>
<dbReference type="PANTHER" id="PTHR43124">
    <property type="entry name" value="PURINE EFFLUX PUMP PBUE"/>
    <property type="match status" value="1"/>
</dbReference>
<keyword evidence="9" id="KW-1185">Reference proteome</keyword>
<dbReference type="SUPFAM" id="SSF103473">
    <property type="entry name" value="MFS general substrate transporter"/>
    <property type="match status" value="1"/>
</dbReference>
<dbReference type="OrthoDB" id="9788453at2"/>
<evidence type="ECO:0000256" key="6">
    <source>
        <dbReference type="SAM" id="Phobius"/>
    </source>
</evidence>
<dbReference type="InterPro" id="IPR011701">
    <property type="entry name" value="MFS"/>
</dbReference>
<dbReference type="GO" id="GO:0005886">
    <property type="term" value="C:plasma membrane"/>
    <property type="evidence" value="ECO:0007669"/>
    <property type="project" value="UniProtKB-SubCell"/>
</dbReference>
<protein>
    <submittedName>
        <fullName evidence="8">MFS transporter, DHA1 family, arabinose polymer transporter</fullName>
    </submittedName>
</protein>
<dbReference type="Proteomes" id="UP000182761">
    <property type="component" value="Unassembled WGS sequence"/>
</dbReference>
<feature type="transmembrane region" description="Helical" evidence="6">
    <location>
        <begin position="95"/>
        <end position="116"/>
    </location>
</feature>
<evidence type="ECO:0000256" key="1">
    <source>
        <dbReference type="ARBA" id="ARBA00004651"/>
    </source>
</evidence>
<evidence type="ECO:0000313" key="9">
    <source>
        <dbReference type="Proteomes" id="UP000182761"/>
    </source>
</evidence>
<evidence type="ECO:0000256" key="3">
    <source>
        <dbReference type="ARBA" id="ARBA00022692"/>
    </source>
</evidence>
<keyword evidence="5 6" id="KW-0472">Membrane</keyword>
<evidence type="ECO:0000313" key="8">
    <source>
        <dbReference type="EMBL" id="CVK16113.1"/>
    </source>
</evidence>
<evidence type="ECO:0000256" key="2">
    <source>
        <dbReference type="ARBA" id="ARBA00022475"/>
    </source>
</evidence>
<keyword evidence="4 6" id="KW-1133">Transmembrane helix</keyword>
<dbReference type="AlphaFoldDB" id="A0A0X3APF5"/>
<dbReference type="NCBIfam" id="NF007498">
    <property type="entry name" value="PRK10091.1"/>
    <property type="match status" value="1"/>
</dbReference>
<feature type="transmembrane region" description="Helical" evidence="6">
    <location>
        <begin position="236"/>
        <end position="255"/>
    </location>
</feature>
<feature type="transmembrane region" description="Helical" evidence="6">
    <location>
        <begin position="199"/>
        <end position="221"/>
    </location>
</feature>
<sequence>MKKSTIALALGTLGLGMSEFSMMGILPDIASNMSINITEAGHFISAYAIGVAIGAPLLVLISGRLPLKRILLLLISIFILGNLSFALCSNYELNLFFRFISGFPHGAYFGVGSIVASKLAPKGKGTSAVSGMISGMTIANLLGVPLGTFISHQFSWKITYFLIALLGVIIFISIKKFVPELKPLPYTRFKDQFYFLKNLNPWILILTIIVGNGGIFCWYSYINPIMTKSVGFSEEAITGVMMFAGLGMVVGNILSGKLSDKFSPQKVATATQGLAMLSLLSFFFFCNSQFISLLLMFICTGCLFAVSAPQQILLLYNSKGGEMLGSAMAQVAFNIGNALGAFLGGIPISKNYSYEYSALPGVGLTCIGFFIFLYYTHVRAKLSN</sequence>
<dbReference type="PROSITE" id="PS50850">
    <property type="entry name" value="MFS"/>
    <property type="match status" value="1"/>
</dbReference>
<feature type="transmembrane region" description="Helical" evidence="6">
    <location>
        <begin position="328"/>
        <end position="348"/>
    </location>
</feature>
<feature type="transmembrane region" description="Helical" evidence="6">
    <location>
        <begin position="158"/>
        <end position="178"/>
    </location>
</feature>
<evidence type="ECO:0000259" key="7">
    <source>
        <dbReference type="PROSITE" id="PS50850"/>
    </source>
</evidence>
<feature type="transmembrane region" description="Helical" evidence="6">
    <location>
        <begin position="354"/>
        <end position="375"/>
    </location>
</feature>
<organism evidence="8 9">
    <name type="scientific">Apibacter mensalis</name>
    <dbReference type="NCBI Taxonomy" id="1586267"/>
    <lineage>
        <taxon>Bacteria</taxon>
        <taxon>Pseudomonadati</taxon>
        <taxon>Bacteroidota</taxon>
        <taxon>Flavobacteriia</taxon>
        <taxon>Flavobacteriales</taxon>
        <taxon>Weeksellaceae</taxon>
        <taxon>Apibacter</taxon>
    </lineage>
</organism>
<keyword evidence="2" id="KW-1003">Cell membrane</keyword>
<feature type="transmembrane region" description="Helical" evidence="6">
    <location>
        <begin position="43"/>
        <end position="63"/>
    </location>
</feature>